<sequence length="283" mass="32192">MSFELDVSPPSAEVLEVARQELRETPEVRAAAVAELRKLLHAATDLSFPDDDDFLVAFLRPTHFYVESALKLMRNLAEFVKTHSDIKNVMPVDLKDEICNYNLVTVLTNRDQRGRRMVVVHMGEIWDPKAVSEDKIFAILYTIHKLAVMEQTTQINGAVVLYDFEGLGMKQVKGMSPGGTKRLLSFIQEAAPLRIKGVHFVKEPMLFNMVWALMKPFVNDKLKKRMYFHGSDMKKLHAHVNADCLPANYGGTLPALNYGSKDWYPTMEKHSDFIKKFNSAGFK</sequence>
<proteinExistence type="predicted"/>
<dbReference type="Gene3D" id="3.40.525.10">
    <property type="entry name" value="CRAL-TRIO lipid binding domain"/>
    <property type="match status" value="1"/>
</dbReference>
<evidence type="ECO:0000259" key="1">
    <source>
        <dbReference type="PROSITE" id="PS50191"/>
    </source>
</evidence>
<reference evidence="2" key="1">
    <citation type="submission" date="2017-01" db="EMBL/GenBank/DDBJ databases">
        <title>A deep insight into the sialotranscriptome of adult male and female Cluex tarsalis mosquitoes.</title>
        <authorList>
            <person name="Ribeiro J.M."/>
            <person name="Moreira F."/>
            <person name="Bernard K.A."/>
            <person name="Calvo E."/>
        </authorList>
    </citation>
    <scope>NUCLEOTIDE SEQUENCE</scope>
    <source>
        <strain evidence="2">Kern County</strain>
        <tissue evidence="2">Salivary glands</tissue>
    </source>
</reference>
<dbReference type="GO" id="GO:0016020">
    <property type="term" value="C:membrane"/>
    <property type="evidence" value="ECO:0007669"/>
    <property type="project" value="TreeGrafter"/>
</dbReference>
<dbReference type="InterPro" id="IPR011074">
    <property type="entry name" value="CRAL/TRIO_N_dom"/>
</dbReference>
<dbReference type="Pfam" id="PF00650">
    <property type="entry name" value="CRAL_TRIO"/>
    <property type="match status" value="1"/>
</dbReference>
<dbReference type="AlphaFoldDB" id="A0A1Q3FSS8"/>
<dbReference type="PANTHER" id="PTHR10174">
    <property type="entry name" value="ALPHA-TOCOPHEROL TRANSFER PROTEIN-RELATED"/>
    <property type="match status" value="1"/>
</dbReference>
<protein>
    <submittedName>
        <fullName evidence="2">Putative phosphatidylinositol transfer protein sec14</fullName>
    </submittedName>
</protein>
<evidence type="ECO:0000313" key="2">
    <source>
        <dbReference type="EMBL" id="JAV30660.1"/>
    </source>
</evidence>
<dbReference type="SUPFAM" id="SSF46938">
    <property type="entry name" value="CRAL/TRIO N-terminal domain"/>
    <property type="match status" value="1"/>
</dbReference>
<dbReference type="PRINTS" id="PR00180">
    <property type="entry name" value="CRETINALDHBP"/>
</dbReference>
<dbReference type="SUPFAM" id="SSF52087">
    <property type="entry name" value="CRAL/TRIO domain"/>
    <property type="match status" value="1"/>
</dbReference>
<dbReference type="GO" id="GO:1902936">
    <property type="term" value="F:phosphatidylinositol bisphosphate binding"/>
    <property type="evidence" value="ECO:0007669"/>
    <property type="project" value="TreeGrafter"/>
</dbReference>
<accession>A0A1Q3FSS8</accession>
<dbReference type="PANTHER" id="PTHR10174:SF212">
    <property type="entry name" value="MIP26555P1"/>
    <property type="match status" value="1"/>
</dbReference>
<dbReference type="Gene3D" id="1.20.5.1200">
    <property type="entry name" value="Alpha-tocopherol transfer"/>
    <property type="match status" value="1"/>
</dbReference>
<name>A0A1Q3FSS8_CULTA</name>
<dbReference type="Gene3D" id="1.10.8.20">
    <property type="entry name" value="N-terminal domain of phosphatidylinositol transfer protein sec14p"/>
    <property type="match status" value="1"/>
</dbReference>
<organism evidence="2">
    <name type="scientific">Culex tarsalis</name>
    <name type="common">Encephalitis mosquito</name>
    <dbReference type="NCBI Taxonomy" id="7177"/>
    <lineage>
        <taxon>Eukaryota</taxon>
        <taxon>Metazoa</taxon>
        <taxon>Ecdysozoa</taxon>
        <taxon>Arthropoda</taxon>
        <taxon>Hexapoda</taxon>
        <taxon>Insecta</taxon>
        <taxon>Pterygota</taxon>
        <taxon>Neoptera</taxon>
        <taxon>Endopterygota</taxon>
        <taxon>Diptera</taxon>
        <taxon>Nematocera</taxon>
        <taxon>Culicoidea</taxon>
        <taxon>Culicidae</taxon>
        <taxon>Culicinae</taxon>
        <taxon>Culicini</taxon>
        <taxon>Culex</taxon>
        <taxon>Culex</taxon>
    </lineage>
</organism>
<dbReference type="InterPro" id="IPR036865">
    <property type="entry name" value="CRAL-TRIO_dom_sf"/>
</dbReference>
<dbReference type="SMART" id="SM00516">
    <property type="entry name" value="SEC14"/>
    <property type="match status" value="1"/>
</dbReference>
<dbReference type="CDD" id="cd00170">
    <property type="entry name" value="SEC14"/>
    <property type="match status" value="1"/>
</dbReference>
<feature type="domain" description="CRAL-TRIO" evidence="1">
    <location>
        <begin position="94"/>
        <end position="257"/>
    </location>
</feature>
<dbReference type="EMBL" id="GFDL01004385">
    <property type="protein sequence ID" value="JAV30660.1"/>
    <property type="molecule type" value="Transcribed_RNA"/>
</dbReference>
<dbReference type="InterPro" id="IPR001251">
    <property type="entry name" value="CRAL-TRIO_dom"/>
</dbReference>
<dbReference type="InterPro" id="IPR036273">
    <property type="entry name" value="CRAL/TRIO_N_dom_sf"/>
</dbReference>
<dbReference type="SMART" id="SM01100">
    <property type="entry name" value="CRAL_TRIO_N"/>
    <property type="match status" value="1"/>
</dbReference>
<dbReference type="PROSITE" id="PS50191">
    <property type="entry name" value="CRAL_TRIO"/>
    <property type="match status" value="1"/>
</dbReference>